<keyword evidence="2" id="KW-1185">Reference proteome</keyword>
<protein>
    <submittedName>
        <fullName evidence="1">Uncharacterized protein</fullName>
    </submittedName>
</protein>
<reference evidence="1" key="1">
    <citation type="submission" date="2023-07" db="EMBL/GenBank/DDBJ databases">
        <title>Genomic Encyclopedia of Type Strains, Phase IV (KMG-IV): sequencing the most valuable type-strain genomes for metagenomic binning, comparative biology and taxonomic classification.</title>
        <authorList>
            <person name="Goeker M."/>
        </authorList>
    </citation>
    <scope>NUCLEOTIDE SEQUENCE [LARGE SCALE GENOMIC DNA]</scope>
    <source>
        <strain evidence="1">DSM 21204</strain>
    </source>
</reference>
<accession>A0ABU0M029</accession>
<gene>
    <name evidence="1" type="ORF">J2Z62_000750</name>
</gene>
<dbReference type="EMBL" id="JAUSWO010000001">
    <property type="protein sequence ID" value="MDQ0514312.1"/>
    <property type="molecule type" value="Genomic_DNA"/>
</dbReference>
<dbReference type="RefSeq" id="WP_256547809.1">
    <property type="nucleotide sequence ID" value="NZ_CP101809.1"/>
</dbReference>
<comment type="caution">
    <text evidence="1">The sequence shown here is derived from an EMBL/GenBank/DDBJ whole genome shotgun (WGS) entry which is preliminary data.</text>
</comment>
<proteinExistence type="predicted"/>
<name>A0ABU0M029_9BACT</name>
<evidence type="ECO:0000313" key="1">
    <source>
        <dbReference type="EMBL" id="MDQ0514312.1"/>
    </source>
</evidence>
<dbReference type="Proteomes" id="UP001240643">
    <property type="component" value="Unassembled WGS sequence"/>
</dbReference>
<evidence type="ECO:0000313" key="2">
    <source>
        <dbReference type="Proteomes" id="UP001240643"/>
    </source>
</evidence>
<sequence>MANLLSNLFKFKNKKKPSHPDRDENLDVAETELVDPTNSEPSKIVQTAFLQQNILNSFRNKLSYMLKEKRYKNDELIQKYLSNDWIFVAKRTDNAPYVVNPELSYDNYCQMMSELTENAYTIYRQLTSSLEFLELPSERLYTEINYEFNLKDHFFKKIMGDFEKILPGFFSWEIISDEIEMQIFHEKKFGPSFVEIILNLFKMFPDKYARLTSAILRDYEILNGLEFSKDKQKIQERWVAYLNVWKDILAKYIAWTHEVEWEFVKLNKYYVQIYEHRLQQNSEFERNLMQSLSMLKRPKKHELILGN</sequence>
<organism evidence="1 2">
    <name type="scientific">Mycoplasmoides fastidiosum</name>
    <dbReference type="NCBI Taxonomy" id="92758"/>
    <lineage>
        <taxon>Bacteria</taxon>
        <taxon>Bacillati</taxon>
        <taxon>Mycoplasmatota</taxon>
        <taxon>Mycoplasmoidales</taxon>
        <taxon>Mycoplasmoidaceae</taxon>
        <taxon>Mycoplasmoides</taxon>
    </lineage>
</organism>